<dbReference type="Pfam" id="PF24476">
    <property type="entry name" value="DUF7580"/>
    <property type="match status" value="1"/>
</dbReference>
<dbReference type="eggNOG" id="KOG4266">
    <property type="taxonomic scope" value="Eukaryota"/>
</dbReference>
<sequence>MWQLKLISQVLPAFGVLAKDYCDRLEHEDQNAKLRRDAQACYSDLVSIGQAVAQSSGEWSYGLEEEEEDINRLLDALESRLPKRRWNPFDLSMPGPSRTKNDSSRPEHFPRLNALASAIDSEGMGGWGDCSELPSLPLAECRLYLGFFSSKVRLFHETEEQTPGKRDKFLNRVRRATILLLSVYYRSHSHTEAGSSPSLSTHSSRGAREAANKVYSLLERHWKCSCPKRTPQRDLKVIRSREVRVSLTRCCPIIPHTQSFEVLFPVCNSSPGWKQTNVEVKHSRTRRDSKSDREAVEKDICWRLRRSHDVQVDFLAENDRLWHLTPRPMDDTQDHLQSMETLNRLLEYGVTGSFTETYTPKEQLLLCYSLSNSLLCFYPGSWLQTAWSSSNVYFPQMMGNRSRWDLNFPYLSVELAKLDNMSTRQPHLQAHKHPVILALGIIFLEIVTGARFSRSEFPNQCDRWNRDQFEARKLLRSLEAHDRRGGGKKLTSGLTDAIRACLDLEPPPSLLTPKQLSEEGPIRQYILSYIVYPLERELVYGYNVLPEVTDPQVPPDNRRRLQIATGQKRTSPQPSSPTKHVSGSKINEGRPGPTDRRQHDLNAQFFDGFDEPDAGKCILYEKRKGQFEEVRKLFFDRVGENPQDTTPVKIAVLDTGIDLDHDDIFAVEERIKKKYNWADTGLPGDVTDHDGHGTFVANLLLQYAPNAELYVGKVAGGLKPPSQCLLAKALEHAVEEWEVDIVSISIGYPNAEEGKCEPGTCEKPEDCKILKNVIFVNSKRVLIFAAASNDGANQGLAYPASDYKVIGIHSTSGYGEKSKFSPAAETSPAIATLGEAVESTWPSHFFTDPDVPRVKHKSGTSFATPIAVGMAANLIRYARVHLGSETAQKMKDKDKMKSVLESIAQESRKSKKPDPDGYVNVHFSTHPHNFFGQGEDEVHRKLKELLSQ</sequence>
<protein>
    <submittedName>
        <fullName evidence="11 12">Uncharacterized protein</fullName>
    </submittedName>
</protein>
<dbReference type="InterPro" id="IPR015500">
    <property type="entry name" value="Peptidase_S8_subtilisin-rel"/>
</dbReference>
<keyword evidence="3 5" id="KW-0378">Hydrolase</keyword>
<reference evidence="12" key="4">
    <citation type="journal article" date="2015" name="G3 (Bethesda)">
        <title>Genome sequences of three phytopathogenic species of the Magnaporthaceae family of fungi.</title>
        <authorList>
            <person name="Okagaki L.H."/>
            <person name="Nunes C.C."/>
            <person name="Sailsbery J."/>
            <person name="Clay B."/>
            <person name="Brown D."/>
            <person name="John T."/>
            <person name="Oh Y."/>
            <person name="Young N."/>
            <person name="Fitzgerald M."/>
            <person name="Haas B.J."/>
            <person name="Zeng Q."/>
            <person name="Young S."/>
            <person name="Adiconis X."/>
            <person name="Fan L."/>
            <person name="Levin J.Z."/>
            <person name="Mitchell T.K."/>
            <person name="Okubara P.A."/>
            <person name="Farman M.L."/>
            <person name="Kohn L.M."/>
            <person name="Birren B."/>
            <person name="Ma L.-J."/>
            <person name="Dean R.A."/>
        </authorList>
    </citation>
    <scope>NUCLEOTIDE SEQUENCE</scope>
    <source>
        <strain evidence="12">R3-111a-1</strain>
    </source>
</reference>
<dbReference type="InterPro" id="IPR023828">
    <property type="entry name" value="Peptidase_S8_Ser-AS"/>
</dbReference>
<dbReference type="InterPro" id="IPR050131">
    <property type="entry name" value="Peptidase_S8_subtilisin-like"/>
</dbReference>
<dbReference type="PROSITE" id="PS51892">
    <property type="entry name" value="SUBTILASE"/>
    <property type="match status" value="1"/>
</dbReference>
<feature type="active site" description="Charge relay system" evidence="5">
    <location>
        <position position="692"/>
    </location>
</feature>
<dbReference type="InterPro" id="IPR000209">
    <property type="entry name" value="Peptidase_S8/S53_dom"/>
</dbReference>
<feature type="compositionally biased region" description="Polar residues" evidence="7">
    <location>
        <begin position="564"/>
        <end position="585"/>
    </location>
</feature>
<dbReference type="PROSITE" id="PS00138">
    <property type="entry name" value="SUBTILASE_SER"/>
    <property type="match status" value="1"/>
</dbReference>
<evidence type="ECO:0000256" key="2">
    <source>
        <dbReference type="ARBA" id="ARBA00022670"/>
    </source>
</evidence>
<dbReference type="CDD" id="cd00306">
    <property type="entry name" value="Peptidases_S8_S53"/>
    <property type="match status" value="1"/>
</dbReference>
<feature type="domain" description="Peptidase S8/S53" evidence="9">
    <location>
        <begin position="648"/>
        <end position="904"/>
    </location>
</feature>
<feature type="active site" description="Charge relay system" evidence="5">
    <location>
        <position position="654"/>
    </location>
</feature>
<dbReference type="OrthoDB" id="4819125at2759"/>
<feature type="chain" id="PRO_5015095414" evidence="8">
    <location>
        <begin position="19"/>
        <end position="948"/>
    </location>
</feature>
<dbReference type="Gene3D" id="3.40.50.200">
    <property type="entry name" value="Peptidase S8/S53 domain"/>
    <property type="match status" value="1"/>
</dbReference>
<evidence type="ECO:0000259" key="9">
    <source>
        <dbReference type="Pfam" id="PF00082"/>
    </source>
</evidence>
<evidence type="ECO:0000256" key="4">
    <source>
        <dbReference type="ARBA" id="ARBA00022825"/>
    </source>
</evidence>
<dbReference type="PANTHER" id="PTHR43806:SF11">
    <property type="entry name" value="CEREVISIN-RELATED"/>
    <property type="match status" value="1"/>
</dbReference>
<dbReference type="InterPro" id="IPR036852">
    <property type="entry name" value="Peptidase_S8/S53_dom_sf"/>
</dbReference>
<evidence type="ECO:0000256" key="1">
    <source>
        <dbReference type="ARBA" id="ARBA00011073"/>
    </source>
</evidence>
<dbReference type="GO" id="GO:0004252">
    <property type="term" value="F:serine-type endopeptidase activity"/>
    <property type="evidence" value="ECO:0007669"/>
    <property type="project" value="UniProtKB-UniRule"/>
</dbReference>
<dbReference type="InterPro" id="IPR023827">
    <property type="entry name" value="Peptidase_S8_Asp-AS"/>
</dbReference>
<evidence type="ECO:0000256" key="7">
    <source>
        <dbReference type="SAM" id="MobiDB-lite"/>
    </source>
</evidence>
<keyword evidence="8" id="KW-0732">Signal</keyword>
<dbReference type="GeneID" id="20353976"/>
<evidence type="ECO:0000259" key="10">
    <source>
        <dbReference type="Pfam" id="PF24476"/>
    </source>
</evidence>
<feature type="active site" description="Charge relay system" evidence="5">
    <location>
        <position position="861"/>
    </location>
</feature>
<reference evidence="12" key="5">
    <citation type="submission" date="2018-04" db="UniProtKB">
        <authorList>
            <consortium name="EnsemblFungi"/>
        </authorList>
    </citation>
    <scope>IDENTIFICATION</scope>
    <source>
        <strain evidence="12">R3-111a-1</strain>
    </source>
</reference>
<keyword evidence="2 5" id="KW-0645">Protease</keyword>
<feature type="region of interest" description="Disordered" evidence="7">
    <location>
        <begin position="564"/>
        <end position="599"/>
    </location>
</feature>
<keyword evidence="4 5" id="KW-0720">Serine protease</keyword>
<reference evidence="11" key="2">
    <citation type="submission" date="2010-07" db="EMBL/GenBank/DDBJ databases">
        <authorList>
            <consortium name="The Broad Institute Genome Sequencing Platform"/>
            <consortium name="Broad Institute Genome Sequencing Center for Infectious Disease"/>
            <person name="Ma L.-J."/>
            <person name="Dead R."/>
            <person name="Young S."/>
            <person name="Zeng Q."/>
            <person name="Koehrsen M."/>
            <person name="Alvarado L."/>
            <person name="Berlin A."/>
            <person name="Chapman S.B."/>
            <person name="Chen Z."/>
            <person name="Freedman E."/>
            <person name="Gellesch M."/>
            <person name="Goldberg J."/>
            <person name="Griggs A."/>
            <person name="Gujja S."/>
            <person name="Heilman E.R."/>
            <person name="Heiman D."/>
            <person name="Hepburn T."/>
            <person name="Howarth C."/>
            <person name="Jen D."/>
            <person name="Larson L."/>
            <person name="Mehta T."/>
            <person name="Neiman D."/>
            <person name="Pearson M."/>
            <person name="Roberts A."/>
            <person name="Saif S."/>
            <person name="Shea T."/>
            <person name="Shenoy N."/>
            <person name="Sisk P."/>
            <person name="Stolte C."/>
            <person name="Sykes S."/>
            <person name="Walk T."/>
            <person name="White J."/>
            <person name="Yandava C."/>
            <person name="Haas B."/>
            <person name="Nusbaum C."/>
            <person name="Birren B."/>
        </authorList>
    </citation>
    <scope>NUCLEOTIDE SEQUENCE</scope>
    <source>
        <strain evidence="11">R3-111a-1</strain>
    </source>
</reference>
<proteinExistence type="inferred from homology"/>
<dbReference type="Pfam" id="PF00082">
    <property type="entry name" value="Peptidase_S8"/>
    <property type="match status" value="1"/>
</dbReference>
<evidence type="ECO:0000256" key="6">
    <source>
        <dbReference type="RuleBase" id="RU003355"/>
    </source>
</evidence>
<evidence type="ECO:0000256" key="3">
    <source>
        <dbReference type="ARBA" id="ARBA00022801"/>
    </source>
</evidence>
<dbReference type="SUPFAM" id="SSF52743">
    <property type="entry name" value="Subtilisin-like"/>
    <property type="match status" value="1"/>
</dbReference>
<evidence type="ECO:0000313" key="12">
    <source>
        <dbReference type="EnsemblFungi" id="EJT68928"/>
    </source>
</evidence>
<dbReference type="PANTHER" id="PTHR43806">
    <property type="entry name" value="PEPTIDASE S8"/>
    <property type="match status" value="1"/>
</dbReference>
<evidence type="ECO:0000313" key="11">
    <source>
        <dbReference type="EMBL" id="EJT68928.1"/>
    </source>
</evidence>
<reference evidence="11" key="3">
    <citation type="submission" date="2010-09" db="EMBL/GenBank/DDBJ databases">
        <title>Annotation of Gaeumannomyces graminis var. tritici R3-111a-1.</title>
        <authorList>
            <consortium name="The Broad Institute Genome Sequencing Platform"/>
            <person name="Ma L.-J."/>
            <person name="Dead R."/>
            <person name="Young S.K."/>
            <person name="Zeng Q."/>
            <person name="Gargeya S."/>
            <person name="Fitzgerald M."/>
            <person name="Haas B."/>
            <person name="Abouelleil A."/>
            <person name="Alvarado L."/>
            <person name="Arachchi H.M."/>
            <person name="Berlin A."/>
            <person name="Brown A."/>
            <person name="Chapman S.B."/>
            <person name="Chen Z."/>
            <person name="Dunbar C."/>
            <person name="Freedman E."/>
            <person name="Gearin G."/>
            <person name="Gellesch M."/>
            <person name="Goldberg J."/>
            <person name="Griggs A."/>
            <person name="Gujja S."/>
            <person name="Heiman D."/>
            <person name="Howarth C."/>
            <person name="Larson L."/>
            <person name="Lui A."/>
            <person name="MacDonald P.J.P."/>
            <person name="Mehta T."/>
            <person name="Montmayeur A."/>
            <person name="Murphy C."/>
            <person name="Neiman D."/>
            <person name="Pearson M."/>
            <person name="Priest M."/>
            <person name="Roberts A."/>
            <person name="Saif S."/>
            <person name="Shea T."/>
            <person name="Shenoy N."/>
            <person name="Sisk P."/>
            <person name="Stolte C."/>
            <person name="Sykes S."/>
            <person name="Yandava C."/>
            <person name="Wortman J."/>
            <person name="Nusbaum C."/>
            <person name="Birren B."/>
        </authorList>
    </citation>
    <scope>NUCLEOTIDE SEQUENCE</scope>
    <source>
        <strain evidence="11">R3-111a-1</strain>
    </source>
</reference>
<gene>
    <name evidence="12" type="primary">20353976</name>
    <name evidence="11" type="ORF">GGTG_13518</name>
</gene>
<dbReference type="VEuPathDB" id="FungiDB:GGTG_13518"/>
<evidence type="ECO:0000256" key="8">
    <source>
        <dbReference type="SAM" id="SignalP"/>
    </source>
</evidence>
<dbReference type="RefSeq" id="XP_009229691.1">
    <property type="nucleotide sequence ID" value="XM_009231427.1"/>
</dbReference>
<dbReference type="PROSITE" id="PS00136">
    <property type="entry name" value="SUBTILASE_ASP"/>
    <property type="match status" value="1"/>
</dbReference>
<reference evidence="13" key="1">
    <citation type="submission" date="2010-07" db="EMBL/GenBank/DDBJ databases">
        <title>The genome sequence of Gaeumannomyces graminis var. tritici strain R3-111a-1.</title>
        <authorList>
            <consortium name="The Broad Institute Genome Sequencing Platform"/>
            <person name="Ma L.-J."/>
            <person name="Dead R."/>
            <person name="Young S."/>
            <person name="Zeng Q."/>
            <person name="Koehrsen M."/>
            <person name="Alvarado L."/>
            <person name="Berlin A."/>
            <person name="Chapman S.B."/>
            <person name="Chen Z."/>
            <person name="Freedman E."/>
            <person name="Gellesch M."/>
            <person name="Goldberg J."/>
            <person name="Griggs A."/>
            <person name="Gujja S."/>
            <person name="Heilman E.R."/>
            <person name="Heiman D."/>
            <person name="Hepburn T."/>
            <person name="Howarth C."/>
            <person name="Jen D."/>
            <person name="Larson L."/>
            <person name="Mehta T."/>
            <person name="Neiman D."/>
            <person name="Pearson M."/>
            <person name="Roberts A."/>
            <person name="Saif S."/>
            <person name="Shea T."/>
            <person name="Shenoy N."/>
            <person name="Sisk P."/>
            <person name="Stolte C."/>
            <person name="Sykes S."/>
            <person name="Walk T."/>
            <person name="White J."/>
            <person name="Yandava C."/>
            <person name="Haas B."/>
            <person name="Nusbaum C."/>
            <person name="Birren B."/>
        </authorList>
    </citation>
    <scope>NUCLEOTIDE SEQUENCE [LARGE SCALE GENOMIC DNA]</scope>
    <source>
        <strain evidence="13">R3-111a-1</strain>
    </source>
</reference>
<organism evidence="11">
    <name type="scientific">Gaeumannomyces tritici (strain R3-111a-1)</name>
    <name type="common">Wheat and barley take-all root rot fungus</name>
    <name type="synonym">Gaeumannomyces graminis var. tritici</name>
    <dbReference type="NCBI Taxonomy" id="644352"/>
    <lineage>
        <taxon>Eukaryota</taxon>
        <taxon>Fungi</taxon>
        <taxon>Dikarya</taxon>
        <taxon>Ascomycota</taxon>
        <taxon>Pezizomycotina</taxon>
        <taxon>Sordariomycetes</taxon>
        <taxon>Sordariomycetidae</taxon>
        <taxon>Magnaporthales</taxon>
        <taxon>Magnaporthaceae</taxon>
        <taxon>Gaeumannomyces</taxon>
    </lineage>
</organism>
<evidence type="ECO:0000313" key="13">
    <source>
        <dbReference type="Proteomes" id="UP000006039"/>
    </source>
</evidence>
<name>J3PJ36_GAET3</name>
<feature type="domain" description="DUF7580" evidence="10">
    <location>
        <begin position="205"/>
        <end position="539"/>
    </location>
</feature>
<accession>J3PJ36</accession>
<dbReference type="Proteomes" id="UP000006039">
    <property type="component" value="Unassembled WGS sequence"/>
</dbReference>
<dbReference type="EnsemblFungi" id="EJT68928">
    <property type="protein sequence ID" value="EJT68928"/>
    <property type="gene ID" value="GGTG_13518"/>
</dbReference>
<dbReference type="GO" id="GO:0006508">
    <property type="term" value="P:proteolysis"/>
    <property type="evidence" value="ECO:0007669"/>
    <property type="project" value="UniProtKB-KW"/>
</dbReference>
<dbReference type="STRING" id="644352.J3PJ36"/>
<dbReference type="InterPro" id="IPR056002">
    <property type="entry name" value="DUF7580"/>
</dbReference>
<feature type="signal peptide" evidence="8">
    <location>
        <begin position="1"/>
        <end position="18"/>
    </location>
</feature>
<dbReference type="PRINTS" id="PR00723">
    <property type="entry name" value="SUBTILISIN"/>
</dbReference>
<dbReference type="HOGENOM" id="CLU_312398_0_0_1"/>
<dbReference type="EMBL" id="GL385409">
    <property type="protein sequence ID" value="EJT68928.1"/>
    <property type="molecule type" value="Genomic_DNA"/>
</dbReference>
<evidence type="ECO:0000256" key="5">
    <source>
        <dbReference type="PROSITE-ProRule" id="PRU01240"/>
    </source>
</evidence>
<keyword evidence="13" id="KW-1185">Reference proteome</keyword>
<comment type="similarity">
    <text evidence="1 5 6">Belongs to the peptidase S8 family.</text>
</comment>
<dbReference type="AlphaFoldDB" id="J3PJ36"/>